<dbReference type="GO" id="GO:0032266">
    <property type="term" value="F:phosphatidylinositol-3-phosphate binding"/>
    <property type="evidence" value="ECO:0007669"/>
    <property type="project" value="TreeGrafter"/>
</dbReference>
<evidence type="ECO:0000256" key="2">
    <source>
        <dbReference type="ARBA" id="ARBA00022771"/>
    </source>
</evidence>
<dbReference type="SUPFAM" id="SSF57903">
    <property type="entry name" value="FYVE/PHD zinc finger"/>
    <property type="match status" value="1"/>
</dbReference>
<evidence type="ECO:0000256" key="1">
    <source>
        <dbReference type="ARBA" id="ARBA00022723"/>
    </source>
</evidence>
<feature type="domain" description="FYVE-type" evidence="5">
    <location>
        <begin position="119"/>
        <end position="178"/>
    </location>
</feature>
<dbReference type="InterPro" id="IPR013083">
    <property type="entry name" value="Znf_RING/FYVE/PHD"/>
</dbReference>
<dbReference type="Gene3D" id="3.30.40.10">
    <property type="entry name" value="Zinc/RING finger domain, C3HC4 (zinc finger)"/>
    <property type="match status" value="1"/>
</dbReference>
<dbReference type="EMBL" id="MPUH01000684">
    <property type="protein sequence ID" value="OMJ75548.1"/>
    <property type="molecule type" value="Genomic_DNA"/>
</dbReference>
<evidence type="ECO:0000313" key="6">
    <source>
        <dbReference type="EMBL" id="OMJ75548.1"/>
    </source>
</evidence>
<dbReference type="PANTHER" id="PTHR47794:SF1">
    <property type="entry name" value="VACUOLAR PROTEIN SORTING-ASSOCIATED PROTEIN 27"/>
    <property type="match status" value="1"/>
</dbReference>
<reference evidence="6 7" key="1">
    <citation type="submission" date="2016-11" db="EMBL/GenBank/DDBJ databases">
        <title>The macronuclear genome of Stentor coeruleus: a giant cell with tiny introns.</title>
        <authorList>
            <person name="Slabodnick M."/>
            <person name="Ruby J.G."/>
            <person name="Reiff S.B."/>
            <person name="Swart E.C."/>
            <person name="Gosai S."/>
            <person name="Prabakaran S."/>
            <person name="Witkowska E."/>
            <person name="Larue G.E."/>
            <person name="Fisher S."/>
            <person name="Freeman R.M."/>
            <person name="Gunawardena J."/>
            <person name="Chu W."/>
            <person name="Stover N.A."/>
            <person name="Gregory B.D."/>
            <person name="Nowacki M."/>
            <person name="Derisi J."/>
            <person name="Roy S.W."/>
            <person name="Marshall W.F."/>
            <person name="Sood P."/>
        </authorList>
    </citation>
    <scope>NUCLEOTIDE SEQUENCE [LARGE SCALE GENOMIC DNA]</scope>
    <source>
        <strain evidence="6">WM001</strain>
    </source>
</reference>
<evidence type="ECO:0000256" key="4">
    <source>
        <dbReference type="PROSITE-ProRule" id="PRU00091"/>
    </source>
</evidence>
<gene>
    <name evidence="6" type="ORF">SteCoe_25282</name>
</gene>
<dbReference type="OrthoDB" id="305729at2759"/>
<dbReference type="GO" id="GO:0006623">
    <property type="term" value="P:protein targeting to vacuole"/>
    <property type="evidence" value="ECO:0007669"/>
    <property type="project" value="TreeGrafter"/>
</dbReference>
<protein>
    <recommendedName>
        <fullName evidence="5">FYVE-type domain-containing protein</fullName>
    </recommendedName>
</protein>
<name>A0A1R2BFJ0_9CILI</name>
<evidence type="ECO:0000256" key="3">
    <source>
        <dbReference type="ARBA" id="ARBA00022833"/>
    </source>
</evidence>
<evidence type="ECO:0000259" key="5">
    <source>
        <dbReference type="PROSITE" id="PS50178"/>
    </source>
</evidence>
<dbReference type="Proteomes" id="UP000187209">
    <property type="component" value="Unassembled WGS sequence"/>
</dbReference>
<organism evidence="6 7">
    <name type="scientific">Stentor coeruleus</name>
    <dbReference type="NCBI Taxonomy" id="5963"/>
    <lineage>
        <taxon>Eukaryota</taxon>
        <taxon>Sar</taxon>
        <taxon>Alveolata</taxon>
        <taxon>Ciliophora</taxon>
        <taxon>Postciliodesmatophora</taxon>
        <taxon>Heterotrichea</taxon>
        <taxon>Heterotrichida</taxon>
        <taxon>Stentoridae</taxon>
        <taxon>Stentor</taxon>
    </lineage>
</organism>
<keyword evidence="1" id="KW-0479">Metal-binding</keyword>
<evidence type="ECO:0000313" key="7">
    <source>
        <dbReference type="Proteomes" id="UP000187209"/>
    </source>
</evidence>
<dbReference type="InterPro" id="IPR017455">
    <property type="entry name" value="Znf_FYVE-rel"/>
</dbReference>
<dbReference type="GO" id="GO:0043328">
    <property type="term" value="P:protein transport to vacuole involved in ubiquitin-dependent protein catabolic process via the multivesicular body sorting pathway"/>
    <property type="evidence" value="ECO:0007669"/>
    <property type="project" value="TreeGrafter"/>
</dbReference>
<keyword evidence="3" id="KW-0862">Zinc</keyword>
<dbReference type="GO" id="GO:0033565">
    <property type="term" value="C:ESCRT-0 complex"/>
    <property type="evidence" value="ECO:0007669"/>
    <property type="project" value="TreeGrafter"/>
</dbReference>
<accession>A0A1R2BFJ0</accession>
<keyword evidence="7" id="KW-1185">Reference proteome</keyword>
<dbReference type="AlphaFoldDB" id="A0A1R2BFJ0"/>
<dbReference type="GO" id="GO:0008270">
    <property type="term" value="F:zinc ion binding"/>
    <property type="evidence" value="ECO:0007669"/>
    <property type="project" value="UniProtKB-KW"/>
</dbReference>
<keyword evidence="2 4" id="KW-0863">Zinc-finger</keyword>
<dbReference type="PROSITE" id="PS50178">
    <property type="entry name" value="ZF_FYVE"/>
    <property type="match status" value="1"/>
</dbReference>
<sequence>MGNKLRKEQSTSERIKLCPIKAQVFLKYGPKEYLSELISSNDWVEISLTIHQSKIFSENLDTISITKDLLVLSQDEKNFEVTLLSLSPESEIIYIIRCKSIWQFKDLVLAIFLSKRPSWIISPACQICFKSFSLITRDHHCRNCGKNICNRCSDFFKLEISGYLSKKRICSQCIDKVKSITILISEIQVYDLNSFSSHSLYYSNDHDSLLLTSLKHTV</sequence>
<dbReference type="Pfam" id="PF01363">
    <property type="entry name" value="FYVE"/>
    <property type="match status" value="1"/>
</dbReference>
<dbReference type="GO" id="GO:0043130">
    <property type="term" value="F:ubiquitin binding"/>
    <property type="evidence" value="ECO:0007669"/>
    <property type="project" value="TreeGrafter"/>
</dbReference>
<dbReference type="SMART" id="SM00064">
    <property type="entry name" value="FYVE"/>
    <property type="match status" value="1"/>
</dbReference>
<comment type="caution">
    <text evidence="6">The sequence shown here is derived from an EMBL/GenBank/DDBJ whole genome shotgun (WGS) entry which is preliminary data.</text>
</comment>
<dbReference type="InterPro" id="IPR011011">
    <property type="entry name" value="Znf_FYVE_PHD"/>
</dbReference>
<proteinExistence type="predicted"/>
<dbReference type="PANTHER" id="PTHR47794">
    <property type="entry name" value="VACUOLAR PROTEIN SORTING-ASSOCIATED PROTEIN 27"/>
    <property type="match status" value="1"/>
</dbReference>
<dbReference type="InterPro" id="IPR000306">
    <property type="entry name" value="Znf_FYVE"/>
</dbReference>